<proteinExistence type="inferred from homology"/>
<gene>
    <name evidence="3" type="ORF">GCM10008098_11060</name>
</gene>
<dbReference type="PANTHER" id="PTHR37483">
    <property type="entry name" value="UPF0125 PROTEIN RATB"/>
    <property type="match status" value="1"/>
</dbReference>
<dbReference type="PANTHER" id="PTHR37483:SF1">
    <property type="entry name" value="UPF0125 PROTEIN RATB"/>
    <property type="match status" value="1"/>
</dbReference>
<comment type="caution">
    <text evidence="3">The sequence shown here is derived from an EMBL/GenBank/DDBJ whole genome shotgun (WGS) entry which is preliminary data.</text>
</comment>
<evidence type="ECO:0000256" key="1">
    <source>
        <dbReference type="ARBA" id="ARBA00010645"/>
    </source>
</evidence>
<dbReference type="Pfam" id="PF03658">
    <property type="entry name" value="Ub-RnfH"/>
    <property type="match status" value="1"/>
</dbReference>
<evidence type="ECO:0000313" key="3">
    <source>
        <dbReference type="EMBL" id="GGY20336.1"/>
    </source>
</evidence>
<keyword evidence="4" id="KW-1185">Reference proteome</keyword>
<reference evidence="4" key="1">
    <citation type="journal article" date="2019" name="Int. J. Syst. Evol. Microbiol.">
        <title>The Global Catalogue of Microorganisms (GCM) 10K type strain sequencing project: providing services to taxonomists for standard genome sequencing and annotation.</title>
        <authorList>
            <consortium name="The Broad Institute Genomics Platform"/>
            <consortium name="The Broad Institute Genome Sequencing Center for Infectious Disease"/>
            <person name="Wu L."/>
            <person name="Ma J."/>
        </authorList>
    </citation>
    <scope>NUCLEOTIDE SEQUENCE [LARGE SCALE GENOMIC DNA]</scope>
    <source>
        <strain evidence="4">KCTC 22232</strain>
    </source>
</reference>
<dbReference type="SUPFAM" id="SSF54285">
    <property type="entry name" value="MoaD/ThiS"/>
    <property type="match status" value="1"/>
</dbReference>
<comment type="similarity">
    <text evidence="1 2">Belongs to the UPF0125 (RnfH) family.</text>
</comment>
<dbReference type="NCBIfam" id="NF002490">
    <property type="entry name" value="PRK01777.1"/>
    <property type="match status" value="1"/>
</dbReference>
<dbReference type="HAMAP" id="MF_00460">
    <property type="entry name" value="UPF0125_RnfH"/>
    <property type="match status" value="1"/>
</dbReference>
<protein>
    <recommendedName>
        <fullName evidence="2">UPF0125 protein GCM10008098_11060</fullName>
    </recommendedName>
</protein>
<dbReference type="Proteomes" id="UP000621898">
    <property type="component" value="Unassembled WGS sequence"/>
</dbReference>
<dbReference type="Gene3D" id="3.10.20.280">
    <property type="entry name" value="RnfH-like"/>
    <property type="match status" value="1"/>
</dbReference>
<dbReference type="RefSeq" id="WP_189440123.1">
    <property type="nucleotide sequence ID" value="NZ_BMXT01000001.1"/>
</dbReference>
<name>A0ABQ2ZMR9_9GAMM</name>
<organism evidence="3 4">
    <name type="scientific">Rhodanobacter panaciterrae</name>
    <dbReference type="NCBI Taxonomy" id="490572"/>
    <lineage>
        <taxon>Bacteria</taxon>
        <taxon>Pseudomonadati</taxon>
        <taxon>Pseudomonadota</taxon>
        <taxon>Gammaproteobacteria</taxon>
        <taxon>Lysobacterales</taxon>
        <taxon>Rhodanobacteraceae</taxon>
        <taxon>Rhodanobacter</taxon>
    </lineage>
</organism>
<dbReference type="InterPro" id="IPR005346">
    <property type="entry name" value="RnfH"/>
</dbReference>
<sequence length="92" mass="10170">MAERTITAEVVYAATGQHILRRVELAEGSTVEQAIDASGIAGMLPDGAIDARHLGVFARKVTPDQVVQNGDRIEIYRPLMLDPMEARRRRAR</sequence>
<accession>A0ABQ2ZMR9</accession>
<dbReference type="InterPro" id="IPR016155">
    <property type="entry name" value="Mopterin_synth/thiamin_S_b"/>
</dbReference>
<dbReference type="InterPro" id="IPR037021">
    <property type="entry name" value="RnfH_sf"/>
</dbReference>
<evidence type="ECO:0000313" key="4">
    <source>
        <dbReference type="Proteomes" id="UP000621898"/>
    </source>
</evidence>
<dbReference type="EMBL" id="BMXT01000001">
    <property type="protein sequence ID" value="GGY20336.1"/>
    <property type="molecule type" value="Genomic_DNA"/>
</dbReference>
<evidence type="ECO:0000256" key="2">
    <source>
        <dbReference type="HAMAP-Rule" id="MF_00460"/>
    </source>
</evidence>